<dbReference type="InterPro" id="IPR013078">
    <property type="entry name" value="His_Pase_superF_clade-1"/>
</dbReference>
<dbReference type="AlphaFoldDB" id="A0A2G4SZV7"/>
<dbReference type="InterPro" id="IPR029033">
    <property type="entry name" value="His_PPase_superfam"/>
</dbReference>
<dbReference type="STRING" id="1340429.A0A2G4SZV7"/>
<dbReference type="Proteomes" id="UP000242254">
    <property type="component" value="Unassembled WGS sequence"/>
</dbReference>
<name>A0A2G4SZV7_RHIZD</name>
<evidence type="ECO:0000256" key="1">
    <source>
        <dbReference type="SAM" id="Phobius"/>
    </source>
</evidence>
<dbReference type="InterPro" id="IPR051710">
    <property type="entry name" value="Phosphatase_SH3-domain"/>
</dbReference>
<keyword evidence="3" id="KW-1185">Reference proteome</keyword>
<dbReference type="PANTHER" id="PTHR16469:SF27">
    <property type="entry name" value="UBIQUITIN-ASSOCIATED AND SH3 DOMAIN-CONTAINING BA-RELATED"/>
    <property type="match status" value="1"/>
</dbReference>
<dbReference type="CDD" id="cd07067">
    <property type="entry name" value="HP_PGM_like"/>
    <property type="match status" value="1"/>
</dbReference>
<feature type="transmembrane region" description="Helical" evidence="1">
    <location>
        <begin position="21"/>
        <end position="40"/>
    </location>
</feature>
<dbReference type="Pfam" id="PF00300">
    <property type="entry name" value="His_Phos_1"/>
    <property type="match status" value="1"/>
</dbReference>
<sequence>MNMVRHILKYRYTHTHINKEIFFFFLSLFPFMTKYCFIIRHGERLDHVHKLCKPDLFVDLWDPPITPKGLYQAEQTGERLVELIEQNKIDPKAMSVVIYTSPFQRCIETSIGIIKGMRLKKAPILRLDVGLGEWMCERFFDSVGCQATEFVSRQYQFLARQQANAYAKRNDIPVMNVDYGYIGSRSEFEFPEHYTDMVQRFEEARRYCLEKANHATVVLFVTHAVGVNALLDGFRNHLTRPQESNYCSISFVCKKDDEHSESSDQSDEDSSEYLDTSTPWSIKLTMSDTHLIA</sequence>
<organism evidence="2 3">
    <name type="scientific">Rhizopus microsporus ATCC 52813</name>
    <dbReference type="NCBI Taxonomy" id="1340429"/>
    <lineage>
        <taxon>Eukaryota</taxon>
        <taxon>Fungi</taxon>
        <taxon>Fungi incertae sedis</taxon>
        <taxon>Mucoromycota</taxon>
        <taxon>Mucoromycotina</taxon>
        <taxon>Mucoromycetes</taxon>
        <taxon>Mucorales</taxon>
        <taxon>Mucorineae</taxon>
        <taxon>Rhizopodaceae</taxon>
        <taxon>Rhizopus</taxon>
    </lineage>
</organism>
<dbReference type="GeneID" id="35445795"/>
<evidence type="ECO:0000313" key="2">
    <source>
        <dbReference type="EMBL" id="PHZ14281.1"/>
    </source>
</evidence>
<accession>A0A2G4SZV7</accession>
<keyword evidence="1" id="KW-1133">Transmembrane helix</keyword>
<gene>
    <name evidence="2" type="ORF">RHIMIDRAFT_312495</name>
</gene>
<reference evidence="2 3" key="1">
    <citation type="journal article" date="2016" name="Proc. Natl. Acad. Sci. U.S.A.">
        <title>Lipid metabolic changes in an early divergent fungus govern the establishment of a mutualistic symbiosis with endobacteria.</title>
        <authorList>
            <person name="Lastovetsky O.A."/>
            <person name="Gaspar M.L."/>
            <person name="Mondo S.J."/>
            <person name="LaButti K.M."/>
            <person name="Sandor L."/>
            <person name="Grigoriev I.V."/>
            <person name="Henry S.A."/>
            <person name="Pawlowska T.E."/>
        </authorList>
    </citation>
    <scope>NUCLEOTIDE SEQUENCE [LARGE SCALE GENOMIC DNA]</scope>
    <source>
        <strain evidence="2 3">ATCC 52813</strain>
    </source>
</reference>
<dbReference type="PANTHER" id="PTHR16469">
    <property type="entry name" value="UBIQUITIN-ASSOCIATED AND SH3 DOMAIN-CONTAINING BA-RELATED"/>
    <property type="match status" value="1"/>
</dbReference>
<dbReference type="RefSeq" id="XP_023467989.1">
    <property type="nucleotide sequence ID" value="XM_023614806.1"/>
</dbReference>
<keyword evidence="1" id="KW-0812">Transmembrane</keyword>
<dbReference type="Gene3D" id="3.40.50.1240">
    <property type="entry name" value="Phosphoglycerate mutase-like"/>
    <property type="match status" value="1"/>
</dbReference>
<protein>
    <submittedName>
        <fullName evidence="2">Phosphoglycerate mutase-like protein</fullName>
    </submittedName>
</protein>
<dbReference type="SUPFAM" id="SSF53254">
    <property type="entry name" value="Phosphoglycerate mutase-like"/>
    <property type="match status" value="1"/>
</dbReference>
<keyword evidence="1" id="KW-0472">Membrane</keyword>
<proteinExistence type="predicted"/>
<evidence type="ECO:0000313" key="3">
    <source>
        <dbReference type="Proteomes" id="UP000242254"/>
    </source>
</evidence>
<dbReference type="EMBL" id="KZ303846">
    <property type="protein sequence ID" value="PHZ14281.1"/>
    <property type="molecule type" value="Genomic_DNA"/>
</dbReference>